<feature type="transmembrane region" description="Helical" evidence="6">
    <location>
        <begin position="118"/>
        <end position="138"/>
    </location>
</feature>
<name>A0A843AUF5_METFO</name>
<feature type="transmembrane region" description="Helical" evidence="6">
    <location>
        <begin position="298"/>
        <end position="321"/>
    </location>
</feature>
<dbReference type="PANTHER" id="PTHR30250">
    <property type="entry name" value="PST FAMILY PREDICTED COLANIC ACID TRANSPORTER"/>
    <property type="match status" value="1"/>
</dbReference>
<feature type="transmembrane region" description="Helical" evidence="6">
    <location>
        <begin position="84"/>
        <end position="106"/>
    </location>
</feature>
<sequence>MLEIYRLFLKRIGLVGVTNFLVALNTIILIPILTKTVGATDYGIWVQVMTTFFLVTSVANLGFPFTMLRFLSTETDKKKIQESFYSMLSLILIVSFIISSILLLFSKEIAVILFNGNILIVYLLGPLLIFGSANGFLIDYFVTFSQTKKYSFFLLFQTYFSLLLISYFAFLWKSISLIVLGFLIAQIILLFLMMFFIIRDIDFRIPNFSYITEYLHFSLPTIPSNLSNWIVESSDRYVIGIVLGTTFVAYYSPGYTLGMVILLFSAPLSVILPSILPKYYENGQISEVMKFINYSMKYFLLIAIPMVFGLSILSKPIMMILTTPEIALNGYLVTPFVALSSLLLGVYGIIANLIILEKKTKIIGGIWTIAALISLLNLIFVPYFGILAAAAITLISYLFAFVFSFYYVSKSFKIPFDYIFLIKTFVASFFVSAMIFLVNPEGILGIVLIIGISIVIYLLLIIVMGAISKNEIKFFKNFFINK</sequence>
<evidence type="ECO:0000256" key="2">
    <source>
        <dbReference type="ARBA" id="ARBA00022475"/>
    </source>
</evidence>
<feature type="transmembrane region" description="Helical" evidence="6">
    <location>
        <begin position="362"/>
        <end position="380"/>
    </location>
</feature>
<feature type="transmembrane region" description="Helical" evidence="6">
    <location>
        <begin position="44"/>
        <end position="63"/>
    </location>
</feature>
<accession>A0A843AUF5</accession>
<comment type="caution">
    <text evidence="7">The sequence shown here is derived from an EMBL/GenBank/DDBJ whole genome shotgun (WGS) entry which is preliminary data.</text>
</comment>
<dbReference type="PANTHER" id="PTHR30250:SF11">
    <property type="entry name" value="O-ANTIGEN TRANSPORTER-RELATED"/>
    <property type="match status" value="1"/>
</dbReference>
<proteinExistence type="predicted"/>
<dbReference type="Pfam" id="PF01943">
    <property type="entry name" value="Polysacc_synt"/>
    <property type="match status" value="1"/>
</dbReference>
<keyword evidence="4 6" id="KW-1133">Transmembrane helix</keyword>
<evidence type="ECO:0000256" key="3">
    <source>
        <dbReference type="ARBA" id="ARBA00022692"/>
    </source>
</evidence>
<evidence type="ECO:0000256" key="4">
    <source>
        <dbReference type="ARBA" id="ARBA00022989"/>
    </source>
</evidence>
<feature type="transmembrane region" description="Helical" evidence="6">
    <location>
        <begin position="150"/>
        <end position="169"/>
    </location>
</feature>
<keyword evidence="5 6" id="KW-0472">Membrane</keyword>
<feature type="transmembrane region" description="Helical" evidence="6">
    <location>
        <begin position="175"/>
        <end position="198"/>
    </location>
</feature>
<dbReference type="RefSeq" id="WP_276698389.1">
    <property type="nucleotide sequence ID" value="NZ_JADIIL010000013.1"/>
</dbReference>
<feature type="transmembrane region" description="Helical" evidence="6">
    <location>
        <begin position="386"/>
        <end position="408"/>
    </location>
</feature>
<feature type="transmembrane region" description="Helical" evidence="6">
    <location>
        <begin position="12"/>
        <end position="32"/>
    </location>
</feature>
<feature type="transmembrane region" description="Helical" evidence="6">
    <location>
        <begin position="237"/>
        <end position="253"/>
    </location>
</feature>
<organism evidence="7 8">
    <name type="scientific">Methanobacterium formicicum</name>
    <dbReference type="NCBI Taxonomy" id="2162"/>
    <lineage>
        <taxon>Archaea</taxon>
        <taxon>Methanobacteriati</taxon>
        <taxon>Methanobacteriota</taxon>
        <taxon>Methanomada group</taxon>
        <taxon>Methanobacteria</taxon>
        <taxon>Methanobacteriales</taxon>
        <taxon>Methanobacteriaceae</taxon>
        <taxon>Methanobacterium</taxon>
    </lineage>
</organism>
<dbReference type="InterPro" id="IPR002797">
    <property type="entry name" value="Polysacc_synth"/>
</dbReference>
<keyword evidence="2" id="KW-1003">Cell membrane</keyword>
<feature type="transmembrane region" description="Helical" evidence="6">
    <location>
        <begin position="333"/>
        <end position="355"/>
    </location>
</feature>
<evidence type="ECO:0000313" key="7">
    <source>
        <dbReference type="EMBL" id="MBF4474375.1"/>
    </source>
</evidence>
<dbReference type="GO" id="GO:0005886">
    <property type="term" value="C:plasma membrane"/>
    <property type="evidence" value="ECO:0007669"/>
    <property type="project" value="UniProtKB-SubCell"/>
</dbReference>
<feature type="transmembrane region" description="Helical" evidence="6">
    <location>
        <begin position="259"/>
        <end position="277"/>
    </location>
</feature>
<feature type="transmembrane region" description="Helical" evidence="6">
    <location>
        <begin position="443"/>
        <end position="467"/>
    </location>
</feature>
<feature type="transmembrane region" description="Helical" evidence="6">
    <location>
        <begin position="420"/>
        <end position="437"/>
    </location>
</feature>
<dbReference type="AlphaFoldDB" id="A0A843AUF5"/>
<dbReference type="Proteomes" id="UP000606900">
    <property type="component" value="Unassembled WGS sequence"/>
</dbReference>
<comment type="subcellular location">
    <subcellularLocation>
        <location evidence="1">Cell membrane</location>
        <topology evidence="1">Multi-pass membrane protein</topology>
    </subcellularLocation>
</comment>
<reference evidence="7" key="1">
    <citation type="submission" date="2020-10" db="EMBL/GenBank/DDBJ databases">
        <title>Dehalococcoides mccartyi of a TCE/Cr reducing biochatode.</title>
        <authorList>
            <person name="Matturro B."/>
        </authorList>
    </citation>
    <scope>NUCLEOTIDE SEQUENCE</scope>
    <source>
        <strain evidence="7">Bin2</strain>
    </source>
</reference>
<evidence type="ECO:0000256" key="5">
    <source>
        <dbReference type="ARBA" id="ARBA00023136"/>
    </source>
</evidence>
<dbReference type="EMBL" id="JADIIL010000013">
    <property type="protein sequence ID" value="MBF4474375.1"/>
    <property type="molecule type" value="Genomic_DNA"/>
</dbReference>
<gene>
    <name evidence="7" type="ORF">ISP06_02740</name>
</gene>
<protein>
    <submittedName>
        <fullName evidence="7">Lipopolysaccharide biosynthesis protein</fullName>
    </submittedName>
</protein>
<keyword evidence="3 6" id="KW-0812">Transmembrane</keyword>
<evidence type="ECO:0000313" key="8">
    <source>
        <dbReference type="Proteomes" id="UP000606900"/>
    </source>
</evidence>
<evidence type="ECO:0000256" key="1">
    <source>
        <dbReference type="ARBA" id="ARBA00004651"/>
    </source>
</evidence>
<evidence type="ECO:0000256" key="6">
    <source>
        <dbReference type="SAM" id="Phobius"/>
    </source>
</evidence>
<dbReference type="InterPro" id="IPR050833">
    <property type="entry name" value="Poly_Biosynth_Transport"/>
</dbReference>